<name>A0A8J2LAT1_9HEXA</name>
<dbReference type="Proteomes" id="UP000708208">
    <property type="component" value="Unassembled WGS sequence"/>
</dbReference>
<gene>
    <name evidence="1" type="ORF">AFUS01_LOCUS38775</name>
</gene>
<evidence type="ECO:0000313" key="1">
    <source>
        <dbReference type="EMBL" id="CAG7828877.1"/>
    </source>
</evidence>
<organism evidence="1 2">
    <name type="scientific">Allacma fusca</name>
    <dbReference type="NCBI Taxonomy" id="39272"/>
    <lineage>
        <taxon>Eukaryota</taxon>
        <taxon>Metazoa</taxon>
        <taxon>Ecdysozoa</taxon>
        <taxon>Arthropoda</taxon>
        <taxon>Hexapoda</taxon>
        <taxon>Collembola</taxon>
        <taxon>Symphypleona</taxon>
        <taxon>Sminthuridae</taxon>
        <taxon>Allacma</taxon>
    </lineage>
</organism>
<sequence>INNAISSIPHFSMRLHSSGFSMTCLTFQSNLRIDLAIDTALAPGKESAKEIVDNIADEFEVLRRADYS</sequence>
<comment type="caution">
    <text evidence="1">The sequence shown here is derived from an EMBL/GenBank/DDBJ whole genome shotgun (WGS) entry which is preliminary data.</text>
</comment>
<feature type="non-terminal residue" evidence="1">
    <location>
        <position position="1"/>
    </location>
</feature>
<proteinExistence type="predicted"/>
<accession>A0A8J2LAT1</accession>
<reference evidence="1" key="1">
    <citation type="submission" date="2021-06" db="EMBL/GenBank/DDBJ databases">
        <authorList>
            <person name="Hodson N. C."/>
            <person name="Mongue J. A."/>
            <person name="Jaron S. K."/>
        </authorList>
    </citation>
    <scope>NUCLEOTIDE SEQUENCE</scope>
</reference>
<dbReference type="EMBL" id="CAJVCH010549252">
    <property type="protein sequence ID" value="CAG7828877.1"/>
    <property type="molecule type" value="Genomic_DNA"/>
</dbReference>
<dbReference type="AlphaFoldDB" id="A0A8J2LAT1"/>
<protein>
    <submittedName>
        <fullName evidence="1">Uncharacterized protein</fullName>
    </submittedName>
</protein>
<evidence type="ECO:0000313" key="2">
    <source>
        <dbReference type="Proteomes" id="UP000708208"/>
    </source>
</evidence>
<keyword evidence="2" id="KW-1185">Reference proteome</keyword>